<dbReference type="InterPro" id="IPR001387">
    <property type="entry name" value="Cro/C1-type_HTH"/>
</dbReference>
<dbReference type="GO" id="GO:0003677">
    <property type="term" value="F:DNA binding"/>
    <property type="evidence" value="ECO:0007669"/>
    <property type="project" value="InterPro"/>
</dbReference>
<dbReference type="CDD" id="cd00093">
    <property type="entry name" value="HTH_XRE"/>
    <property type="match status" value="1"/>
</dbReference>
<organism evidence="3 4">
    <name type="scientific">Gandjariella thermophila</name>
    <dbReference type="NCBI Taxonomy" id="1931992"/>
    <lineage>
        <taxon>Bacteria</taxon>
        <taxon>Bacillati</taxon>
        <taxon>Actinomycetota</taxon>
        <taxon>Actinomycetes</taxon>
        <taxon>Pseudonocardiales</taxon>
        <taxon>Pseudonocardiaceae</taxon>
        <taxon>Gandjariella</taxon>
    </lineage>
</organism>
<dbReference type="EMBL" id="BJFL01000006">
    <property type="protein sequence ID" value="GDY30125.1"/>
    <property type="molecule type" value="Genomic_DNA"/>
</dbReference>
<feature type="region of interest" description="Disordered" evidence="1">
    <location>
        <begin position="274"/>
        <end position="294"/>
    </location>
</feature>
<dbReference type="Pfam" id="PF10901">
    <property type="entry name" value="DUF2690"/>
    <property type="match status" value="1"/>
</dbReference>
<reference evidence="4" key="1">
    <citation type="submission" date="2019-04" db="EMBL/GenBank/DDBJ databases">
        <title>Draft genome sequence of Pseudonocardiaceae bacterium SL3-2-4.</title>
        <authorList>
            <person name="Ningsih F."/>
            <person name="Yokota A."/>
            <person name="Sakai Y."/>
            <person name="Nanatani K."/>
            <person name="Yabe S."/>
            <person name="Oetari A."/>
            <person name="Sjamsuridzal W."/>
        </authorList>
    </citation>
    <scope>NUCLEOTIDE SEQUENCE [LARGE SCALE GENOMIC DNA]</scope>
    <source>
        <strain evidence="4">SL3-2-4</strain>
    </source>
</reference>
<feature type="domain" description="HTH cro/C1-type" evidence="2">
    <location>
        <begin position="22"/>
        <end position="77"/>
    </location>
</feature>
<dbReference type="SMART" id="SM00530">
    <property type="entry name" value="HTH_XRE"/>
    <property type="match status" value="1"/>
</dbReference>
<feature type="compositionally biased region" description="Pro residues" evidence="1">
    <location>
        <begin position="281"/>
        <end position="294"/>
    </location>
</feature>
<name>A0A4D4J0I5_9PSEU</name>
<feature type="compositionally biased region" description="Low complexity" evidence="1">
    <location>
        <begin position="97"/>
        <end position="110"/>
    </location>
</feature>
<evidence type="ECO:0000256" key="1">
    <source>
        <dbReference type="SAM" id="MobiDB-lite"/>
    </source>
</evidence>
<dbReference type="InterPro" id="IPR021224">
    <property type="entry name" value="DUF2690"/>
</dbReference>
<feature type="region of interest" description="Disordered" evidence="1">
    <location>
        <begin position="87"/>
        <end position="121"/>
    </location>
</feature>
<evidence type="ECO:0000313" key="4">
    <source>
        <dbReference type="Proteomes" id="UP000298860"/>
    </source>
</evidence>
<dbReference type="InterPro" id="IPR010982">
    <property type="entry name" value="Lambda_DNA-bd_dom_sf"/>
</dbReference>
<evidence type="ECO:0000313" key="3">
    <source>
        <dbReference type="EMBL" id="GDY30125.1"/>
    </source>
</evidence>
<sequence>MSGRWRPLPGSLDPEVAYLVGVLRGLKDRSGLSLAALARRTPYSKSSWERYLNGIKLPPRDAVDALARLTGQPVDRVHALWERAETRWSGRAAGPQPSGAEPESEAPAASRPTTAGRLPGPRGRSALAVAAAITGAAVLGALVRFTGILGGSAASEPTTPPYTVGCSGAQCAGHDPEAMACAVDAASFAVLTVGAASLHLRVSDACGAAWARAARVTPGDRVLVVARDGQSESVVIDADAAAAPYVYTRMLAAHRHSEVQACLEARDGGRRCTPWGADRPVPAPPVTAPPVPTW</sequence>
<accession>A0A4D4J0I5</accession>
<dbReference type="Proteomes" id="UP000298860">
    <property type="component" value="Unassembled WGS sequence"/>
</dbReference>
<comment type="caution">
    <text evidence="3">The sequence shown here is derived from an EMBL/GenBank/DDBJ whole genome shotgun (WGS) entry which is preliminary data.</text>
</comment>
<keyword evidence="4" id="KW-1185">Reference proteome</keyword>
<evidence type="ECO:0000259" key="2">
    <source>
        <dbReference type="SMART" id="SM00530"/>
    </source>
</evidence>
<dbReference type="AlphaFoldDB" id="A0A4D4J0I5"/>
<proteinExistence type="predicted"/>
<dbReference type="Pfam" id="PF13560">
    <property type="entry name" value="HTH_31"/>
    <property type="match status" value="1"/>
</dbReference>
<dbReference type="SUPFAM" id="SSF47413">
    <property type="entry name" value="lambda repressor-like DNA-binding domains"/>
    <property type="match status" value="1"/>
</dbReference>
<protein>
    <recommendedName>
        <fullName evidence="2">HTH cro/C1-type domain-containing protein</fullName>
    </recommendedName>
</protein>
<dbReference type="RefSeq" id="WP_225978227.1">
    <property type="nucleotide sequence ID" value="NZ_BJFL01000006.1"/>
</dbReference>
<gene>
    <name evidence="3" type="ORF">GTS_17580</name>
</gene>